<dbReference type="RefSeq" id="WP_120275314.1">
    <property type="nucleotide sequence ID" value="NZ_RAPN01000005.1"/>
</dbReference>
<evidence type="ECO:0000259" key="2">
    <source>
        <dbReference type="Pfam" id="PF07853"/>
    </source>
</evidence>
<evidence type="ECO:0000313" key="3">
    <source>
        <dbReference type="EMBL" id="RKD85994.1"/>
    </source>
</evidence>
<protein>
    <submittedName>
        <fullName evidence="3">Uncharacterized protein DUF1648</fullName>
    </submittedName>
</protein>
<dbReference type="InterPro" id="IPR012867">
    <property type="entry name" value="DUF1648"/>
</dbReference>
<dbReference type="Proteomes" id="UP000283387">
    <property type="component" value="Unassembled WGS sequence"/>
</dbReference>
<evidence type="ECO:0000256" key="1">
    <source>
        <dbReference type="SAM" id="Phobius"/>
    </source>
</evidence>
<feature type="domain" description="DUF1648" evidence="2">
    <location>
        <begin position="26"/>
        <end position="70"/>
    </location>
</feature>
<dbReference type="OrthoDB" id="9808690at2"/>
<dbReference type="EMBL" id="RAPN01000005">
    <property type="protein sequence ID" value="RKD85994.1"/>
    <property type="molecule type" value="Genomic_DNA"/>
</dbReference>
<keyword evidence="1" id="KW-0812">Transmembrane</keyword>
<accession>A0A419VV11</accession>
<name>A0A419VV11_9BACT</name>
<feature type="transmembrane region" description="Helical" evidence="1">
    <location>
        <begin position="111"/>
        <end position="132"/>
    </location>
</feature>
<feature type="transmembrane region" description="Helical" evidence="1">
    <location>
        <begin position="57"/>
        <end position="80"/>
    </location>
</feature>
<dbReference type="AlphaFoldDB" id="A0A419VV11"/>
<reference evidence="3 4" key="1">
    <citation type="submission" date="2018-09" db="EMBL/GenBank/DDBJ databases">
        <title>Genomic Encyclopedia of Archaeal and Bacterial Type Strains, Phase II (KMG-II): from individual species to whole genera.</title>
        <authorList>
            <person name="Goeker M."/>
        </authorList>
    </citation>
    <scope>NUCLEOTIDE SEQUENCE [LARGE SCALE GENOMIC DNA]</scope>
    <source>
        <strain evidence="3 4">DSM 27148</strain>
    </source>
</reference>
<dbReference type="Pfam" id="PF07853">
    <property type="entry name" value="DUF1648"/>
    <property type="match status" value="1"/>
</dbReference>
<proteinExistence type="predicted"/>
<keyword evidence="1" id="KW-1133">Transmembrane helix</keyword>
<feature type="transmembrane region" description="Helical" evidence="1">
    <location>
        <begin position="12"/>
        <end position="37"/>
    </location>
</feature>
<evidence type="ECO:0000313" key="4">
    <source>
        <dbReference type="Proteomes" id="UP000283387"/>
    </source>
</evidence>
<keyword evidence="1" id="KW-0472">Membrane</keyword>
<comment type="caution">
    <text evidence="3">The sequence shown here is derived from an EMBL/GenBank/DDBJ whole genome shotgun (WGS) entry which is preliminary data.</text>
</comment>
<keyword evidence="4" id="KW-1185">Reference proteome</keyword>
<organism evidence="3 4">
    <name type="scientific">Mangrovibacterium diazotrophicum</name>
    <dbReference type="NCBI Taxonomy" id="1261403"/>
    <lineage>
        <taxon>Bacteria</taxon>
        <taxon>Pseudomonadati</taxon>
        <taxon>Bacteroidota</taxon>
        <taxon>Bacteroidia</taxon>
        <taxon>Marinilabiliales</taxon>
        <taxon>Prolixibacteraceae</taxon>
        <taxon>Mangrovibacterium</taxon>
    </lineage>
</organism>
<gene>
    <name evidence="3" type="ORF">BC643_4310</name>
</gene>
<sequence>MNKRPRIHIERSLLDYFVEALGAVGLFALIALPLYFYRYLPAEIPTHFNALGEVDAYGSRGMIWLLPGVGLLIYLGLTILNRYPHHFNYLVKVTESNAARLYTTGTRIIRLAKVVIVLLFAFMSFKTIEFVLM</sequence>